<comment type="similarity">
    <text evidence="3 11">Belongs to the ketopantoate reductase family.</text>
</comment>
<dbReference type="UniPathway" id="UPA00028">
    <property type="reaction ID" value="UER00004"/>
</dbReference>
<dbReference type="KEGG" id="cser:CCO03_03060"/>
<dbReference type="SUPFAM" id="SSF48179">
    <property type="entry name" value="6-phosphogluconate dehydrogenase C-terminal domain-like"/>
    <property type="match status" value="1"/>
</dbReference>
<dbReference type="GO" id="GO:0015940">
    <property type="term" value="P:pantothenate biosynthetic process"/>
    <property type="evidence" value="ECO:0007669"/>
    <property type="project" value="UniProtKB-UniPathway"/>
</dbReference>
<proteinExistence type="inferred from homology"/>
<feature type="domain" description="Ketopantoate reductase N-terminal" evidence="12">
    <location>
        <begin position="3"/>
        <end position="150"/>
    </location>
</feature>
<evidence type="ECO:0000256" key="8">
    <source>
        <dbReference type="ARBA" id="ARBA00023002"/>
    </source>
</evidence>
<dbReference type="EC" id="1.1.1.169" evidence="4 11"/>
<dbReference type="InterPro" id="IPR003710">
    <property type="entry name" value="ApbA"/>
</dbReference>
<feature type="domain" description="Ketopantoate reductase C-terminal" evidence="13">
    <location>
        <begin position="179"/>
        <end position="301"/>
    </location>
</feature>
<comment type="pathway">
    <text evidence="2 11">Cofactor biosynthesis; (R)-pantothenate biosynthesis; (R)-pantoate from 3-methyl-2-oxobutanoate: step 2/2.</text>
</comment>
<dbReference type="FunFam" id="3.40.50.720:FF:000307">
    <property type="entry name" value="2-dehydropantoate 2-reductase"/>
    <property type="match status" value="1"/>
</dbReference>
<keyword evidence="8 11" id="KW-0560">Oxidoreductase</keyword>
<dbReference type="GO" id="GO:0008677">
    <property type="term" value="F:2-dehydropantoate 2-reductase activity"/>
    <property type="evidence" value="ECO:0007669"/>
    <property type="project" value="UniProtKB-EC"/>
</dbReference>
<dbReference type="InterPro" id="IPR051402">
    <property type="entry name" value="KPR-Related"/>
</dbReference>
<evidence type="ECO:0000256" key="7">
    <source>
        <dbReference type="ARBA" id="ARBA00022857"/>
    </source>
</evidence>
<evidence type="ECO:0000256" key="2">
    <source>
        <dbReference type="ARBA" id="ARBA00004994"/>
    </source>
</evidence>
<evidence type="ECO:0000256" key="11">
    <source>
        <dbReference type="RuleBase" id="RU362068"/>
    </source>
</evidence>
<organism evidence="14 15">
    <name type="scientific">Comamonas serinivorans</name>
    <dbReference type="NCBI Taxonomy" id="1082851"/>
    <lineage>
        <taxon>Bacteria</taxon>
        <taxon>Pseudomonadati</taxon>
        <taxon>Pseudomonadota</taxon>
        <taxon>Betaproteobacteria</taxon>
        <taxon>Burkholderiales</taxon>
        <taxon>Comamonadaceae</taxon>
        <taxon>Comamonas</taxon>
    </lineage>
</organism>
<gene>
    <name evidence="14" type="ORF">CCO03_03060</name>
</gene>
<dbReference type="PANTHER" id="PTHR21708:SF26">
    <property type="entry name" value="2-DEHYDROPANTOATE 2-REDUCTASE"/>
    <property type="match status" value="1"/>
</dbReference>
<dbReference type="Gene3D" id="1.10.1040.10">
    <property type="entry name" value="N-(1-d-carboxylethyl)-l-norvaline Dehydrogenase, domain 2"/>
    <property type="match status" value="1"/>
</dbReference>
<dbReference type="Proteomes" id="UP000196138">
    <property type="component" value="Chromosome"/>
</dbReference>
<evidence type="ECO:0000256" key="5">
    <source>
        <dbReference type="ARBA" id="ARBA00019465"/>
    </source>
</evidence>
<evidence type="ECO:0000256" key="9">
    <source>
        <dbReference type="ARBA" id="ARBA00032024"/>
    </source>
</evidence>
<evidence type="ECO:0000313" key="15">
    <source>
        <dbReference type="Proteomes" id="UP000196138"/>
    </source>
</evidence>
<protein>
    <recommendedName>
        <fullName evidence="5 11">2-dehydropantoate 2-reductase</fullName>
        <ecNumber evidence="4 11">1.1.1.169</ecNumber>
    </recommendedName>
    <alternativeName>
        <fullName evidence="9 11">Ketopantoate reductase</fullName>
    </alternativeName>
</protein>
<name>A0A1Y0ESF8_9BURK</name>
<keyword evidence="15" id="KW-1185">Reference proteome</keyword>
<evidence type="ECO:0000313" key="14">
    <source>
        <dbReference type="EMBL" id="ARU06615.1"/>
    </source>
</evidence>
<dbReference type="NCBIfam" id="NF005094">
    <property type="entry name" value="PRK06522.2-5"/>
    <property type="match status" value="1"/>
</dbReference>
<reference evidence="14 15" key="1">
    <citation type="submission" date="2017-05" db="EMBL/GenBank/DDBJ databases">
        <authorList>
            <person name="Song R."/>
            <person name="Chenine A.L."/>
            <person name="Ruprecht R.M."/>
        </authorList>
    </citation>
    <scope>NUCLEOTIDE SEQUENCE [LARGE SCALE GENOMIC DNA]</scope>
    <source>
        <strain evidence="14 15">DSM 26136</strain>
    </source>
</reference>
<comment type="function">
    <text evidence="1 11">Catalyzes the NADPH-dependent reduction of ketopantoate into pantoic acid.</text>
</comment>
<evidence type="ECO:0000256" key="1">
    <source>
        <dbReference type="ARBA" id="ARBA00002919"/>
    </source>
</evidence>
<comment type="catalytic activity">
    <reaction evidence="10 11">
        <text>(R)-pantoate + NADP(+) = 2-dehydropantoate + NADPH + H(+)</text>
        <dbReference type="Rhea" id="RHEA:16233"/>
        <dbReference type="ChEBI" id="CHEBI:11561"/>
        <dbReference type="ChEBI" id="CHEBI:15378"/>
        <dbReference type="ChEBI" id="CHEBI:15980"/>
        <dbReference type="ChEBI" id="CHEBI:57783"/>
        <dbReference type="ChEBI" id="CHEBI:58349"/>
        <dbReference type="EC" id="1.1.1.169"/>
    </reaction>
</comment>
<sequence length="308" mass="32125">MKILVVGAGAVGGYFGGRLLQAGHDITFLVREQRAQELATRGLVIVSPRGDVTLPQPPTVRADTLNTPFDLILLSCKAYDLASCIASIRPAVGPATVIVPLLNGLQHLAVLDAEFGPARVFGGLCQISSTLNAQRDIVQLHPGQAMVVGARDAAGQATAEAFVQLLRSVDVDARASTQVLQDMWEKWVFITALAAPTTLMRTAVGPILQAPGGADFIQALVAECLAVAAAHGHAPGPGFASRLALLNDRDSALTASMLRDMQAGQRIEADAIIGDMVAHAEQAGIAVPLLKLAYTNAKAYEATRAAAA</sequence>
<dbReference type="SUPFAM" id="SSF51735">
    <property type="entry name" value="NAD(P)-binding Rossmann-fold domains"/>
    <property type="match status" value="1"/>
</dbReference>
<dbReference type="InterPro" id="IPR013752">
    <property type="entry name" value="KPA_reductase"/>
</dbReference>
<evidence type="ECO:0000259" key="12">
    <source>
        <dbReference type="Pfam" id="PF02558"/>
    </source>
</evidence>
<dbReference type="Pfam" id="PF08546">
    <property type="entry name" value="ApbA_C"/>
    <property type="match status" value="1"/>
</dbReference>
<dbReference type="EMBL" id="CP021455">
    <property type="protein sequence ID" value="ARU06615.1"/>
    <property type="molecule type" value="Genomic_DNA"/>
</dbReference>
<evidence type="ECO:0000256" key="10">
    <source>
        <dbReference type="ARBA" id="ARBA00048793"/>
    </source>
</evidence>
<dbReference type="PANTHER" id="PTHR21708">
    <property type="entry name" value="PROBABLE 2-DEHYDROPANTOATE 2-REDUCTASE"/>
    <property type="match status" value="1"/>
</dbReference>
<keyword evidence="6 11" id="KW-0566">Pantothenate biosynthesis</keyword>
<dbReference type="Gene3D" id="3.40.50.720">
    <property type="entry name" value="NAD(P)-binding Rossmann-like Domain"/>
    <property type="match status" value="1"/>
</dbReference>
<keyword evidence="7 11" id="KW-0521">NADP</keyword>
<dbReference type="FunFam" id="1.10.1040.10:FF:000017">
    <property type="entry name" value="2-dehydropantoate 2-reductase"/>
    <property type="match status" value="1"/>
</dbReference>
<evidence type="ECO:0000256" key="4">
    <source>
        <dbReference type="ARBA" id="ARBA00013014"/>
    </source>
</evidence>
<dbReference type="GO" id="GO:0005737">
    <property type="term" value="C:cytoplasm"/>
    <property type="evidence" value="ECO:0007669"/>
    <property type="project" value="TreeGrafter"/>
</dbReference>
<evidence type="ECO:0000259" key="13">
    <source>
        <dbReference type="Pfam" id="PF08546"/>
    </source>
</evidence>
<dbReference type="OrthoDB" id="9796561at2"/>
<dbReference type="AlphaFoldDB" id="A0A1Y0ESF8"/>
<dbReference type="InterPro" id="IPR013328">
    <property type="entry name" value="6PGD_dom2"/>
</dbReference>
<dbReference type="Pfam" id="PF02558">
    <property type="entry name" value="ApbA"/>
    <property type="match status" value="1"/>
</dbReference>
<dbReference type="InterPro" id="IPR008927">
    <property type="entry name" value="6-PGluconate_DH-like_C_sf"/>
</dbReference>
<accession>A0A1Y0ESF8</accession>
<dbReference type="RefSeq" id="WP_087284065.1">
    <property type="nucleotide sequence ID" value="NZ_CP021455.1"/>
</dbReference>
<evidence type="ECO:0000256" key="3">
    <source>
        <dbReference type="ARBA" id="ARBA00007870"/>
    </source>
</evidence>
<dbReference type="InterPro" id="IPR013332">
    <property type="entry name" value="KPR_N"/>
</dbReference>
<dbReference type="InterPro" id="IPR036291">
    <property type="entry name" value="NAD(P)-bd_dom_sf"/>
</dbReference>
<evidence type="ECO:0000256" key="6">
    <source>
        <dbReference type="ARBA" id="ARBA00022655"/>
    </source>
</evidence>
<dbReference type="NCBIfam" id="TIGR00745">
    <property type="entry name" value="apbA_panE"/>
    <property type="match status" value="1"/>
</dbReference>